<dbReference type="Gene3D" id="3.40.640.10">
    <property type="entry name" value="Type I PLP-dependent aspartate aminotransferase-like (Major domain)"/>
    <property type="match status" value="1"/>
</dbReference>
<dbReference type="Gene3D" id="3.90.1150.10">
    <property type="entry name" value="Aspartate Aminotransferase, domain 1"/>
    <property type="match status" value="1"/>
</dbReference>
<dbReference type="AlphaFoldDB" id="F2L5L2"/>
<dbReference type="STRING" id="999630.TUZN_0899"/>
<dbReference type="HOGENOM" id="CLU_017584_4_4_2"/>
<evidence type="ECO:0000259" key="1">
    <source>
        <dbReference type="Pfam" id="PF00155"/>
    </source>
</evidence>
<evidence type="ECO:0000313" key="3">
    <source>
        <dbReference type="Proteomes" id="UP000008138"/>
    </source>
</evidence>
<keyword evidence="2" id="KW-0808">Transferase</keyword>
<sequence>MSHLGGPIFKFMLGLAAVVETFKWLRERQARWDLANSGVWPLDYREYLAEPGADLAGLVSELYGVDRRSVALTSGAQEGNFLALWVLRKRAEKVVVFPPEYEPLALLPEEFGLRRVEGSGDPFSYVERGAVLLFSNPNNPTGRYLAPRALSELADEARRKGAYVVADIIFIDFVDGRPRGFPAENAVFNYSTDKFFTSSVRVGWSFGDRAIVEAMSEAKDLFNPGPKELEARAGYGFLSRREEVRARNAAWISANWAALKKALGGAAVDYAEHMPVAFLHLQCDGVEAAERLLARGVSTVPGRFFGVDKALRVGLARVRPEEFAEPLSALSEGLADCLG</sequence>
<accession>F2L5L2</accession>
<evidence type="ECO:0000313" key="2">
    <source>
        <dbReference type="EMBL" id="AEA12383.1"/>
    </source>
</evidence>
<dbReference type="KEGG" id="tuz:TUZN_0899"/>
<dbReference type="PANTHER" id="PTHR43510">
    <property type="entry name" value="AMINOTRANSFERASE FUNCTION, HYPOTHETICAL (EUROFUNG)"/>
    <property type="match status" value="1"/>
</dbReference>
<feature type="domain" description="Aminotransferase class I/classII large" evidence="1">
    <location>
        <begin position="129"/>
        <end position="328"/>
    </location>
</feature>
<dbReference type="PANTHER" id="PTHR43510:SF1">
    <property type="entry name" value="AMINOTRANSFERASE FUNCTION, HYPOTHETICAL (EUROFUNG)"/>
    <property type="match status" value="1"/>
</dbReference>
<dbReference type="InterPro" id="IPR015424">
    <property type="entry name" value="PyrdxlP-dep_Trfase"/>
</dbReference>
<protein>
    <submittedName>
        <fullName evidence="2">Aminotransferase, class I and II</fullName>
    </submittedName>
</protein>
<dbReference type="eggNOG" id="arCOG04334">
    <property type="taxonomic scope" value="Archaea"/>
</dbReference>
<organism evidence="2 3">
    <name type="scientific">Thermoproteus uzoniensis (strain 768-20)</name>
    <dbReference type="NCBI Taxonomy" id="999630"/>
    <lineage>
        <taxon>Archaea</taxon>
        <taxon>Thermoproteota</taxon>
        <taxon>Thermoprotei</taxon>
        <taxon>Thermoproteales</taxon>
        <taxon>Thermoproteaceae</taxon>
        <taxon>Thermoproteus</taxon>
    </lineage>
</organism>
<keyword evidence="2" id="KW-0032">Aminotransferase</keyword>
<dbReference type="SUPFAM" id="SSF53383">
    <property type="entry name" value="PLP-dependent transferases"/>
    <property type="match status" value="1"/>
</dbReference>
<name>F2L5L2_THEU7</name>
<keyword evidence="3" id="KW-1185">Reference proteome</keyword>
<dbReference type="GO" id="GO:0008483">
    <property type="term" value="F:transaminase activity"/>
    <property type="evidence" value="ECO:0007669"/>
    <property type="project" value="UniProtKB-KW"/>
</dbReference>
<reference key="2">
    <citation type="submission" date="2011-03" db="EMBL/GenBank/DDBJ databases">
        <title>Complete genome sequence of the thermoacidophilic crenarchaeon Thermoproteus uzoniensis 768-20.</title>
        <authorList>
            <person name="Mardanov A.V."/>
            <person name="Gumerov V.M."/>
            <person name="Beletsky A.V."/>
            <person name="Prokofeva M.I."/>
            <person name="Bonch-Osmolovskaya E.A."/>
            <person name="Ravin N.V."/>
            <person name="Skryabin K.G."/>
        </authorList>
    </citation>
    <scope>NUCLEOTIDE SEQUENCE</scope>
    <source>
        <strain>768-20</strain>
    </source>
</reference>
<dbReference type="EMBL" id="CP002590">
    <property type="protein sequence ID" value="AEA12383.1"/>
    <property type="molecule type" value="Genomic_DNA"/>
</dbReference>
<dbReference type="InterPro" id="IPR015422">
    <property type="entry name" value="PyrdxlP-dep_Trfase_small"/>
</dbReference>
<dbReference type="Proteomes" id="UP000008138">
    <property type="component" value="Chromosome"/>
</dbReference>
<gene>
    <name evidence="2" type="ordered locus">TUZN_0899</name>
</gene>
<dbReference type="Pfam" id="PF00155">
    <property type="entry name" value="Aminotran_1_2"/>
    <property type="match status" value="1"/>
</dbReference>
<dbReference type="InterPro" id="IPR004839">
    <property type="entry name" value="Aminotransferase_I/II_large"/>
</dbReference>
<reference evidence="2 3" key="1">
    <citation type="journal article" date="2011" name="J. Bacteriol.">
        <title>Complete genome sequence of the thermoacidophilic crenarchaeon Thermoproteus uzoniensis 768-20.</title>
        <authorList>
            <person name="Mardanov A.V."/>
            <person name="Gumerov V.M."/>
            <person name="Beletsky A.V."/>
            <person name="Prokofeva M.I."/>
            <person name="Bonch-Osmolovskaya E.A."/>
            <person name="Ravin N.V."/>
            <person name="Skryabin K.G."/>
        </authorList>
    </citation>
    <scope>NUCLEOTIDE SEQUENCE [LARGE SCALE GENOMIC DNA]</scope>
    <source>
        <strain evidence="2 3">768-20</strain>
    </source>
</reference>
<dbReference type="GO" id="GO:0030170">
    <property type="term" value="F:pyridoxal phosphate binding"/>
    <property type="evidence" value="ECO:0007669"/>
    <property type="project" value="InterPro"/>
</dbReference>
<proteinExistence type="predicted"/>
<dbReference type="InterPro" id="IPR015421">
    <property type="entry name" value="PyrdxlP-dep_Trfase_major"/>
</dbReference>
<dbReference type="CDD" id="cd00609">
    <property type="entry name" value="AAT_like"/>
    <property type="match status" value="1"/>
</dbReference>